<dbReference type="FunFam" id="3.90.80.10:FF:000003">
    <property type="entry name" value="Inorganic pyrophosphatase"/>
    <property type="match status" value="1"/>
</dbReference>
<feature type="binding site" evidence="7">
    <location>
        <position position="43"/>
    </location>
    <ligand>
        <name>substrate</name>
    </ligand>
</feature>
<keyword evidence="5 7" id="KW-0460">Magnesium</keyword>
<dbReference type="Proteomes" id="UP000177913">
    <property type="component" value="Unassembled WGS sequence"/>
</dbReference>
<feature type="binding site" evidence="7">
    <location>
        <position position="70"/>
    </location>
    <ligand>
        <name>Mg(2+)</name>
        <dbReference type="ChEBI" id="CHEBI:18420"/>
        <label>1</label>
    </ligand>
</feature>
<keyword evidence="4 7" id="KW-0378">Hydrolase</keyword>
<evidence type="ECO:0000256" key="6">
    <source>
        <dbReference type="ARBA" id="ARBA00047820"/>
    </source>
</evidence>
<feature type="binding site" evidence="7">
    <location>
        <position position="70"/>
    </location>
    <ligand>
        <name>Mg(2+)</name>
        <dbReference type="ChEBI" id="CHEBI:18420"/>
        <label>2</label>
    </ligand>
</feature>
<dbReference type="InterPro" id="IPR008162">
    <property type="entry name" value="Pyrophosphatase"/>
</dbReference>
<dbReference type="Pfam" id="PF00719">
    <property type="entry name" value="Pyrophosphatase"/>
    <property type="match status" value="1"/>
</dbReference>
<evidence type="ECO:0000256" key="3">
    <source>
        <dbReference type="ARBA" id="ARBA00022723"/>
    </source>
</evidence>
<feature type="binding site" evidence="7">
    <location>
        <position position="55"/>
    </location>
    <ligand>
        <name>substrate</name>
    </ligand>
</feature>
<evidence type="ECO:0000256" key="1">
    <source>
        <dbReference type="ARBA" id="ARBA00001946"/>
    </source>
</evidence>
<dbReference type="GO" id="GO:0004427">
    <property type="term" value="F:inorganic diphosphate phosphatase activity"/>
    <property type="evidence" value="ECO:0007669"/>
    <property type="project" value="UniProtKB-UniRule"/>
</dbReference>
<dbReference type="GO" id="GO:0000287">
    <property type="term" value="F:magnesium ion binding"/>
    <property type="evidence" value="ECO:0007669"/>
    <property type="project" value="UniProtKB-UniRule"/>
</dbReference>
<dbReference type="InterPro" id="IPR036649">
    <property type="entry name" value="Pyrophosphatase_sf"/>
</dbReference>
<dbReference type="AlphaFoldDB" id="A0A1F7H1D8"/>
<feature type="binding site" evidence="7">
    <location>
        <position position="65"/>
    </location>
    <ligand>
        <name>Mg(2+)</name>
        <dbReference type="ChEBI" id="CHEBI:18420"/>
        <label>1</label>
    </ligand>
</feature>
<comment type="similarity">
    <text evidence="7">Belongs to the PPase family.</text>
</comment>
<comment type="cofactor">
    <cofactor evidence="1 7">
        <name>Mg(2+)</name>
        <dbReference type="ChEBI" id="CHEBI:18420"/>
    </cofactor>
</comment>
<keyword evidence="3 7" id="KW-0479">Metal-binding</keyword>
<keyword evidence="2 7" id="KW-0963">Cytoplasm</keyword>
<evidence type="ECO:0000256" key="5">
    <source>
        <dbReference type="ARBA" id="ARBA00022842"/>
    </source>
</evidence>
<dbReference type="CDD" id="cd00412">
    <property type="entry name" value="pyrophosphatase"/>
    <property type="match status" value="1"/>
</dbReference>
<comment type="subcellular location">
    <subcellularLocation>
        <location evidence="7">Cytoplasm</location>
    </subcellularLocation>
</comment>
<feature type="binding site" evidence="7">
    <location>
        <position position="29"/>
    </location>
    <ligand>
        <name>substrate</name>
    </ligand>
</feature>
<accession>A0A1F7H1D8</accession>
<gene>
    <name evidence="7" type="primary">ppa</name>
    <name evidence="8" type="ORF">A3C25_01730</name>
</gene>
<evidence type="ECO:0000256" key="2">
    <source>
        <dbReference type="ARBA" id="ARBA00022490"/>
    </source>
</evidence>
<dbReference type="PANTHER" id="PTHR10286">
    <property type="entry name" value="INORGANIC PYROPHOSPHATASE"/>
    <property type="match status" value="1"/>
</dbReference>
<dbReference type="EMBL" id="MFZO01000031">
    <property type="protein sequence ID" value="OGK24676.1"/>
    <property type="molecule type" value="Genomic_DNA"/>
</dbReference>
<proteinExistence type="inferred from homology"/>
<comment type="catalytic activity">
    <reaction evidence="6 7">
        <text>diphosphate + H2O = 2 phosphate + H(+)</text>
        <dbReference type="Rhea" id="RHEA:24576"/>
        <dbReference type="ChEBI" id="CHEBI:15377"/>
        <dbReference type="ChEBI" id="CHEBI:15378"/>
        <dbReference type="ChEBI" id="CHEBI:33019"/>
        <dbReference type="ChEBI" id="CHEBI:43474"/>
        <dbReference type="EC" id="3.6.1.1"/>
    </reaction>
</comment>
<dbReference type="EC" id="3.6.1.1" evidence="7"/>
<feature type="binding site" evidence="7">
    <location>
        <position position="102"/>
    </location>
    <ligand>
        <name>Mg(2+)</name>
        <dbReference type="ChEBI" id="CHEBI:18420"/>
        <label>1</label>
    </ligand>
</feature>
<evidence type="ECO:0000313" key="9">
    <source>
        <dbReference type="Proteomes" id="UP000177913"/>
    </source>
</evidence>
<dbReference type="PROSITE" id="PS00387">
    <property type="entry name" value="PPASE"/>
    <property type="match status" value="1"/>
</dbReference>
<dbReference type="NCBIfam" id="NF002317">
    <property type="entry name" value="PRK01250.1"/>
    <property type="match status" value="1"/>
</dbReference>
<dbReference type="GO" id="GO:0005737">
    <property type="term" value="C:cytoplasm"/>
    <property type="evidence" value="ECO:0007669"/>
    <property type="project" value="UniProtKB-SubCell"/>
</dbReference>
<feature type="binding site" evidence="7">
    <location>
        <position position="141"/>
    </location>
    <ligand>
        <name>substrate</name>
    </ligand>
</feature>
<name>A0A1F7H1D8_9BACT</name>
<reference evidence="8 9" key="1">
    <citation type="journal article" date="2016" name="Nat. Commun.">
        <title>Thousands of microbial genomes shed light on interconnected biogeochemical processes in an aquifer system.</title>
        <authorList>
            <person name="Anantharaman K."/>
            <person name="Brown C.T."/>
            <person name="Hug L.A."/>
            <person name="Sharon I."/>
            <person name="Castelle C.J."/>
            <person name="Probst A.J."/>
            <person name="Thomas B.C."/>
            <person name="Singh A."/>
            <person name="Wilkins M.J."/>
            <person name="Karaoz U."/>
            <person name="Brodie E.L."/>
            <person name="Williams K.H."/>
            <person name="Hubbard S.S."/>
            <person name="Banfield J.F."/>
        </authorList>
    </citation>
    <scope>NUCLEOTIDE SEQUENCE [LARGE SCALE GENOMIC DNA]</scope>
</reference>
<dbReference type="SUPFAM" id="SSF50324">
    <property type="entry name" value="Inorganic pyrophosphatase"/>
    <property type="match status" value="1"/>
</dbReference>
<evidence type="ECO:0000256" key="7">
    <source>
        <dbReference type="HAMAP-Rule" id="MF_00209"/>
    </source>
</evidence>
<organism evidence="8 9">
    <name type="scientific">Candidatus Roizmanbacteria bacterium RIFCSPHIGHO2_02_FULL_38_11</name>
    <dbReference type="NCBI Taxonomy" id="1802039"/>
    <lineage>
        <taxon>Bacteria</taxon>
        <taxon>Candidatus Roizmaniibacteriota</taxon>
    </lineage>
</organism>
<protein>
    <recommendedName>
        <fullName evidence="7">Inorganic pyrophosphatase</fullName>
        <ecNumber evidence="7">3.6.1.1</ecNumber>
    </recommendedName>
    <alternativeName>
        <fullName evidence="7">Pyrophosphate phospho-hydrolase</fullName>
        <shortName evidence="7">PPase</shortName>
    </alternativeName>
</protein>
<evidence type="ECO:0000256" key="4">
    <source>
        <dbReference type="ARBA" id="ARBA00022801"/>
    </source>
</evidence>
<comment type="function">
    <text evidence="7">Catalyzes the hydrolysis of inorganic pyrophosphate (PPi) forming two phosphate ions.</text>
</comment>
<dbReference type="HAMAP" id="MF_00209">
    <property type="entry name" value="Inorganic_PPase"/>
    <property type="match status" value="1"/>
</dbReference>
<sequence length="170" mass="19067">MNLDKLSAGKNPPEEINVLVEIPAGSFIKYEMNKEDGYIHVDRFSYTSMAFPGNYGFIPQTHGEDGDPLDVLLVATYSVQSGSVVPARVIGMLEMEDEAGIDTKIIAVPTKKVDPFLNHVDEINDLDETLKKKIQHYFNHYKELEPGKWVKTKNFLGKEAALKVINEALK</sequence>
<comment type="subunit">
    <text evidence="7">Homohexamer.</text>
</comment>
<dbReference type="GO" id="GO:0006796">
    <property type="term" value="P:phosphate-containing compound metabolic process"/>
    <property type="evidence" value="ECO:0007669"/>
    <property type="project" value="InterPro"/>
</dbReference>
<evidence type="ECO:0000313" key="8">
    <source>
        <dbReference type="EMBL" id="OGK24676.1"/>
    </source>
</evidence>
<dbReference type="Gene3D" id="3.90.80.10">
    <property type="entry name" value="Inorganic pyrophosphatase"/>
    <property type="match status" value="1"/>
</dbReference>
<comment type="caution">
    <text evidence="8">The sequence shown here is derived from an EMBL/GenBank/DDBJ whole genome shotgun (WGS) entry which is preliminary data.</text>
</comment>